<reference evidence="2" key="1">
    <citation type="journal article" date="2019" name="Int. J. Syst. Evol. Microbiol.">
        <title>The Global Catalogue of Microorganisms (GCM) 10K type strain sequencing project: providing services to taxonomists for standard genome sequencing and annotation.</title>
        <authorList>
            <consortium name="The Broad Institute Genomics Platform"/>
            <consortium name="The Broad Institute Genome Sequencing Center for Infectious Disease"/>
            <person name="Wu L."/>
            <person name="Ma J."/>
        </authorList>
    </citation>
    <scope>NUCLEOTIDE SEQUENCE [LARGE SCALE GENOMIC DNA]</scope>
    <source>
        <strain evidence="2">JCM 4738</strain>
    </source>
</reference>
<protein>
    <submittedName>
        <fullName evidence="1">Uncharacterized protein</fullName>
    </submittedName>
</protein>
<dbReference type="RefSeq" id="WP_157297339.1">
    <property type="nucleotide sequence ID" value="NZ_JBHTCT010000011.1"/>
</dbReference>
<comment type="caution">
    <text evidence="1">The sequence shown here is derived from an EMBL/GenBank/DDBJ whole genome shotgun (WGS) entry which is preliminary data.</text>
</comment>
<name>A0ABW2NBM7_9BACL</name>
<proteinExistence type="predicted"/>
<gene>
    <name evidence="1" type="ORF">ACFQQH_05100</name>
</gene>
<evidence type="ECO:0000313" key="1">
    <source>
        <dbReference type="EMBL" id="MFC7364503.1"/>
    </source>
</evidence>
<dbReference type="EMBL" id="JBHTCT010000011">
    <property type="protein sequence ID" value="MFC7364503.1"/>
    <property type="molecule type" value="Genomic_DNA"/>
</dbReference>
<keyword evidence="2" id="KW-1185">Reference proteome</keyword>
<organism evidence="1 2">
    <name type="scientific">Bhargavaea changchunensis</name>
    <dbReference type="NCBI Taxonomy" id="2134037"/>
    <lineage>
        <taxon>Bacteria</taxon>
        <taxon>Bacillati</taxon>
        <taxon>Bacillota</taxon>
        <taxon>Bacilli</taxon>
        <taxon>Bacillales</taxon>
        <taxon>Caryophanaceae</taxon>
        <taxon>Bhargavaea</taxon>
    </lineage>
</organism>
<accession>A0ABW2NBM7</accession>
<evidence type="ECO:0000313" key="2">
    <source>
        <dbReference type="Proteomes" id="UP001596483"/>
    </source>
</evidence>
<sequence length="64" mass="7691">MPKIIDARIAYYTRKVAQHFGRKQQWSPERIAARHGRLMHYKAAMHKQIEKEAPEWITQPYLKS</sequence>
<dbReference type="Proteomes" id="UP001596483">
    <property type="component" value="Unassembled WGS sequence"/>
</dbReference>